<dbReference type="PANTHER" id="PTHR30269">
    <property type="entry name" value="TRANSMEMBRANE PROTEIN YFCA"/>
    <property type="match status" value="1"/>
</dbReference>
<comment type="subcellular location">
    <subcellularLocation>
        <location evidence="1 8">Cell membrane</location>
        <topology evidence="1 8">Multi-pass membrane protein</topology>
    </subcellularLocation>
</comment>
<evidence type="ECO:0000256" key="6">
    <source>
        <dbReference type="ARBA" id="ARBA00022989"/>
    </source>
</evidence>
<dbReference type="Proteomes" id="UP000230543">
    <property type="component" value="Unassembled WGS sequence"/>
</dbReference>
<feature type="transmembrane region" description="Helical" evidence="8">
    <location>
        <begin position="224"/>
        <end position="242"/>
    </location>
</feature>
<dbReference type="AlphaFoldDB" id="A0A2M6WBU3"/>
<reference evidence="10" key="1">
    <citation type="submission" date="2017-09" db="EMBL/GenBank/DDBJ databases">
        <title>Depth-based differentiation of microbial function through sediment-hosted aquifers and enrichment of novel symbionts in the deep terrestrial subsurface.</title>
        <authorList>
            <person name="Probst A.J."/>
            <person name="Ladd B."/>
            <person name="Jarett J.K."/>
            <person name="Geller-Mcgrath D.E."/>
            <person name="Sieber C.M.K."/>
            <person name="Emerson J.B."/>
            <person name="Anantharaman K."/>
            <person name="Thomas B.C."/>
            <person name="Malmstrom R."/>
            <person name="Stieglmeier M."/>
            <person name="Klingl A."/>
            <person name="Woyke T."/>
            <person name="Ryan C.M."/>
            <person name="Banfield J.F."/>
        </authorList>
    </citation>
    <scope>NUCLEOTIDE SEQUENCE [LARGE SCALE GENOMIC DNA]</scope>
</reference>
<protein>
    <recommendedName>
        <fullName evidence="8">Probable membrane transporter protein</fullName>
    </recommendedName>
</protein>
<evidence type="ECO:0000256" key="5">
    <source>
        <dbReference type="ARBA" id="ARBA00022692"/>
    </source>
</evidence>
<keyword evidence="4 8" id="KW-1003">Cell membrane</keyword>
<keyword evidence="5 8" id="KW-0812">Transmembrane</keyword>
<feature type="transmembrane region" description="Helical" evidence="8">
    <location>
        <begin position="131"/>
        <end position="155"/>
    </location>
</feature>
<keyword evidence="6 8" id="KW-1133">Transmembrane helix</keyword>
<evidence type="ECO:0000313" key="10">
    <source>
        <dbReference type="Proteomes" id="UP000230543"/>
    </source>
</evidence>
<organism evidence="9 10">
    <name type="scientific">Candidatus Komeilibacteria bacterium CG10_big_fil_rev_8_21_14_0_10_41_13</name>
    <dbReference type="NCBI Taxonomy" id="1974476"/>
    <lineage>
        <taxon>Bacteria</taxon>
        <taxon>Candidatus Komeiliibacteriota</taxon>
    </lineage>
</organism>
<accession>A0A2M6WBU3</accession>
<evidence type="ECO:0000256" key="8">
    <source>
        <dbReference type="RuleBase" id="RU363041"/>
    </source>
</evidence>
<feature type="transmembrane region" description="Helical" evidence="8">
    <location>
        <begin position="71"/>
        <end position="91"/>
    </location>
</feature>
<comment type="caution">
    <text evidence="9">The sequence shown here is derived from an EMBL/GenBank/DDBJ whole genome shotgun (WGS) entry which is preliminary data.</text>
</comment>
<feature type="transmembrane region" description="Helical" evidence="8">
    <location>
        <begin position="200"/>
        <end position="218"/>
    </location>
</feature>
<proteinExistence type="inferred from homology"/>
<name>A0A2M6WBU3_9BACT</name>
<dbReference type="Pfam" id="PF01925">
    <property type="entry name" value="TauE"/>
    <property type="match status" value="1"/>
</dbReference>
<evidence type="ECO:0000256" key="2">
    <source>
        <dbReference type="ARBA" id="ARBA00009142"/>
    </source>
</evidence>
<sequence>MFIELAIIFSITLLVRLISVNTGGGALILLPLLMFFGLSPSEAIATNRAGALSYLLSIIRFHKSKQVKWRLGFSLLIPNLIGVILGTILVVHIDQSLFEKIIGIVMLVGLPLLFLKDKIGLKEIKLTKKRFIIGLFLSFIAGFLGGLVALTGIWFNYVYLFLGLTFLQTAGTKKVASLITVPVSVVIFIFTDLINWPMMLAMFLGSAIGAWVGAGLGLKVGNFWIKRLFVVVVIVSAIKILFF</sequence>
<dbReference type="EMBL" id="PFBO01000119">
    <property type="protein sequence ID" value="PIT90234.1"/>
    <property type="molecule type" value="Genomic_DNA"/>
</dbReference>
<gene>
    <name evidence="9" type="ORF">COU22_03240</name>
</gene>
<feature type="transmembrane region" description="Helical" evidence="8">
    <location>
        <begin position="97"/>
        <end position="115"/>
    </location>
</feature>
<dbReference type="InterPro" id="IPR052017">
    <property type="entry name" value="TSUP"/>
</dbReference>
<evidence type="ECO:0000256" key="1">
    <source>
        <dbReference type="ARBA" id="ARBA00004651"/>
    </source>
</evidence>
<evidence type="ECO:0000313" key="9">
    <source>
        <dbReference type="EMBL" id="PIT90234.1"/>
    </source>
</evidence>
<evidence type="ECO:0000256" key="3">
    <source>
        <dbReference type="ARBA" id="ARBA00022448"/>
    </source>
</evidence>
<keyword evidence="3" id="KW-0813">Transport</keyword>
<dbReference type="GO" id="GO:0005886">
    <property type="term" value="C:plasma membrane"/>
    <property type="evidence" value="ECO:0007669"/>
    <property type="project" value="UniProtKB-SubCell"/>
</dbReference>
<evidence type="ECO:0000256" key="7">
    <source>
        <dbReference type="ARBA" id="ARBA00023136"/>
    </source>
</evidence>
<feature type="transmembrane region" description="Helical" evidence="8">
    <location>
        <begin position="7"/>
        <end position="37"/>
    </location>
</feature>
<dbReference type="InterPro" id="IPR002781">
    <property type="entry name" value="TM_pro_TauE-like"/>
</dbReference>
<comment type="similarity">
    <text evidence="2 8">Belongs to the 4-toluene sulfonate uptake permease (TSUP) (TC 2.A.102) family.</text>
</comment>
<feature type="transmembrane region" description="Helical" evidence="8">
    <location>
        <begin position="43"/>
        <end position="59"/>
    </location>
</feature>
<evidence type="ECO:0000256" key="4">
    <source>
        <dbReference type="ARBA" id="ARBA00022475"/>
    </source>
</evidence>
<keyword evidence="7 8" id="KW-0472">Membrane</keyword>
<dbReference type="PANTHER" id="PTHR30269:SF0">
    <property type="entry name" value="MEMBRANE TRANSPORTER PROTEIN YFCA-RELATED"/>
    <property type="match status" value="1"/>
</dbReference>